<dbReference type="Pfam" id="PF03551">
    <property type="entry name" value="PadR"/>
    <property type="match status" value="1"/>
</dbReference>
<dbReference type="AlphaFoldDB" id="A0A1W7A8V6"/>
<evidence type="ECO:0000259" key="1">
    <source>
        <dbReference type="Pfam" id="PF03551"/>
    </source>
</evidence>
<dbReference type="KEGG" id="mcak:MCCS_03630"/>
<dbReference type="PANTHER" id="PTHR33169">
    <property type="entry name" value="PADR-FAMILY TRANSCRIPTIONAL REGULATOR"/>
    <property type="match status" value="1"/>
</dbReference>
<dbReference type="STRING" id="1855823.MCCS_03630"/>
<dbReference type="InterPro" id="IPR005149">
    <property type="entry name" value="Tscrpt_reg_PadR_N"/>
</dbReference>
<feature type="domain" description="Transcription regulator PadR N-terminal" evidence="1">
    <location>
        <begin position="15"/>
        <end position="83"/>
    </location>
</feature>
<protein>
    <submittedName>
        <fullName evidence="2">Transcriptional regulator PadR-like family protein</fullName>
    </submittedName>
</protein>
<evidence type="ECO:0000313" key="3">
    <source>
        <dbReference type="Proteomes" id="UP000194154"/>
    </source>
</evidence>
<dbReference type="Gene3D" id="1.10.10.10">
    <property type="entry name" value="Winged helix-like DNA-binding domain superfamily/Winged helix DNA-binding domain"/>
    <property type="match status" value="1"/>
</dbReference>
<dbReference type="InterPro" id="IPR052509">
    <property type="entry name" value="Metal_resp_DNA-bind_regulator"/>
</dbReference>
<dbReference type="InterPro" id="IPR036390">
    <property type="entry name" value="WH_DNA-bd_sf"/>
</dbReference>
<evidence type="ECO:0000313" key="2">
    <source>
        <dbReference type="EMBL" id="ARQ06031.1"/>
    </source>
</evidence>
<dbReference type="GeneID" id="35294513"/>
<dbReference type="SUPFAM" id="SSF46785">
    <property type="entry name" value="Winged helix' DNA-binding domain"/>
    <property type="match status" value="1"/>
</dbReference>
<keyword evidence="3" id="KW-1185">Reference proteome</keyword>
<sequence>MKHKLLPLSVTMHYILLVLREPNHGYAVMQKVQELSNNKVILAPGTLYGAIENLSKHGWLRQVDEVDRRKIYHITDEGMEILEQERERLLHIINLY</sequence>
<dbReference type="RefSeq" id="WP_086041722.1">
    <property type="nucleotide sequence ID" value="NZ_CBCRZA010000003.1"/>
</dbReference>
<dbReference type="EMBL" id="CP021059">
    <property type="protein sequence ID" value="ARQ06031.1"/>
    <property type="molecule type" value="Genomic_DNA"/>
</dbReference>
<dbReference type="OrthoDB" id="9814826at2"/>
<proteinExistence type="predicted"/>
<gene>
    <name evidence="2" type="ORF">MCCS_03630</name>
</gene>
<dbReference type="Proteomes" id="UP000194154">
    <property type="component" value="Chromosome"/>
</dbReference>
<dbReference type="InterPro" id="IPR036388">
    <property type="entry name" value="WH-like_DNA-bd_sf"/>
</dbReference>
<accession>A0A1W7A8V6</accession>
<name>A0A1W7A8V6_9STAP</name>
<dbReference type="PANTHER" id="PTHR33169:SF13">
    <property type="entry name" value="PADR-FAMILY TRANSCRIPTIONAL REGULATOR"/>
    <property type="match status" value="1"/>
</dbReference>
<organism evidence="2 3">
    <name type="scientific">Macrococcoides canis</name>
    <dbReference type="NCBI Taxonomy" id="1855823"/>
    <lineage>
        <taxon>Bacteria</taxon>
        <taxon>Bacillati</taxon>
        <taxon>Bacillota</taxon>
        <taxon>Bacilli</taxon>
        <taxon>Bacillales</taxon>
        <taxon>Staphylococcaceae</taxon>
        <taxon>Macrococcoides</taxon>
    </lineage>
</organism>
<reference evidence="2 3" key="1">
    <citation type="journal article" date="2017" name="Int. J. Syst. Evol. Microbiol.">
        <title>Macrococcus canis sp. nov., a skin bacterium associated with infections in dogs.</title>
        <authorList>
            <person name="Gobeli Brawand S."/>
            <person name="Cotting K."/>
            <person name="Gomez-Sanz E."/>
            <person name="Collaud A."/>
            <person name="Thomann A."/>
            <person name="Brodard I."/>
            <person name="Rodriguez-Campos S."/>
            <person name="Strauss C."/>
            <person name="Perreten V."/>
        </authorList>
    </citation>
    <scope>NUCLEOTIDE SEQUENCE [LARGE SCALE GENOMIC DNA]</scope>
    <source>
        <strain evidence="2 3">KM45013</strain>
    </source>
</reference>